<evidence type="ECO:0000256" key="7">
    <source>
        <dbReference type="HAMAP-Rule" id="MF_02065"/>
    </source>
</evidence>
<dbReference type="HAMAP" id="MF_02065">
    <property type="entry name" value="MltG"/>
    <property type="match status" value="1"/>
</dbReference>
<evidence type="ECO:0000256" key="4">
    <source>
        <dbReference type="ARBA" id="ARBA00023136"/>
    </source>
</evidence>
<dbReference type="Proteomes" id="UP001595897">
    <property type="component" value="Unassembled WGS sequence"/>
</dbReference>
<keyword evidence="3 7" id="KW-1133">Transmembrane helix</keyword>
<keyword evidence="2 7" id="KW-0812">Transmembrane</keyword>
<comment type="similarity">
    <text evidence="7">Belongs to the transglycosylase MltG family.</text>
</comment>
<dbReference type="CDD" id="cd08010">
    <property type="entry name" value="MltG_like"/>
    <property type="match status" value="1"/>
</dbReference>
<feature type="site" description="Important for catalytic activity" evidence="7">
    <location>
        <position position="234"/>
    </location>
</feature>
<dbReference type="Gene3D" id="3.30.160.60">
    <property type="entry name" value="Classic Zinc Finger"/>
    <property type="match status" value="2"/>
</dbReference>
<evidence type="ECO:0000256" key="6">
    <source>
        <dbReference type="ARBA" id="ARBA00023316"/>
    </source>
</evidence>
<sequence length="351" mass="39182">MPKYLKVSLICTIALGLIVMVAGIYAWQYINALSDVKLSSTKPIVVHVKAGESAPSIYRDLVDVSKKLDDYRFRAWLKLNPNMSQVKVGYYEFPVNTTVSDLFTRLSSGKETQFSIALVEGQTIAQWLELIRSQANLKQDIPDASSLYKILVEDSSLDASGSAGFCRNELRTVEGCLLADTYFYNYQDSALSVIQRAYQAMKKTLEAAWQSRYIDIPLNSPYEALILASIIEKETAVASERGLIAGVFSNRLELNMRLQTDPTVIYGIGPEFDGNITRKHLRTTTPYNTYRIKGLPPTPIAMAGRESLNAAVMPQITDYLYFVAKGDGSHQFSTTLAQHNDAVAKYQLNRN</sequence>
<evidence type="ECO:0000256" key="2">
    <source>
        <dbReference type="ARBA" id="ARBA00022692"/>
    </source>
</evidence>
<dbReference type="EC" id="4.2.2.29" evidence="7"/>
<dbReference type="RefSeq" id="WP_382406029.1">
    <property type="nucleotide sequence ID" value="NZ_JBHSGU010000002.1"/>
</dbReference>
<evidence type="ECO:0000256" key="5">
    <source>
        <dbReference type="ARBA" id="ARBA00023239"/>
    </source>
</evidence>
<dbReference type="InterPro" id="IPR003770">
    <property type="entry name" value="MLTG-like"/>
</dbReference>
<gene>
    <name evidence="7 8" type="primary">mltG</name>
    <name evidence="8" type="ORF">ACFO4O_03785</name>
</gene>
<keyword evidence="7" id="KW-0997">Cell inner membrane</keyword>
<comment type="caution">
    <text evidence="8">The sequence shown here is derived from an EMBL/GenBank/DDBJ whole genome shotgun (WGS) entry which is preliminary data.</text>
</comment>
<evidence type="ECO:0000256" key="1">
    <source>
        <dbReference type="ARBA" id="ARBA00022475"/>
    </source>
</evidence>
<dbReference type="PANTHER" id="PTHR30518">
    <property type="entry name" value="ENDOLYTIC MUREIN TRANSGLYCOSYLASE"/>
    <property type="match status" value="1"/>
</dbReference>
<evidence type="ECO:0000256" key="3">
    <source>
        <dbReference type="ARBA" id="ARBA00022989"/>
    </source>
</evidence>
<protein>
    <recommendedName>
        <fullName evidence="7">Endolytic murein transglycosylase</fullName>
        <ecNumber evidence="7">4.2.2.29</ecNumber>
    </recommendedName>
    <alternativeName>
        <fullName evidence="7">Peptidoglycan lytic transglycosylase</fullName>
    </alternativeName>
    <alternativeName>
        <fullName evidence="7">Peptidoglycan polymerization terminase</fullName>
    </alternativeName>
</protein>
<evidence type="ECO:0000313" key="8">
    <source>
        <dbReference type="EMBL" id="MFC4699278.1"/>
    </source>
</evidence>
<comment type="catalytic activity">
    <reaction evidence="7">
        <text>a peptidoglycan chain = a peptidoglycan chain with N-acetyl-1,6-anhydromuramyl-[peptide] at the reducing end + a peptidoglycan chain with N-acetylglucosamine at the non-reducing end.</text>
        <dbReference type="EC" id="4.2.2.29"/>
    </reaction>
</comment>
<dbReference type="PANTHER" id="PTHR30518:SF2">
    <property type="entry name" value="ENDOLYTIC MUREIN TRANSGLYCOSYLASE"/>
    <property type="match status" value="1"/>
</dbReference>
<keyword evidence="4 7" id="KW-0472">Membrane</keyword>
<dbReference type="Pfam" id="PF02618">
    <property type="entry name" value="YceG"/>
    <property type="match status" value="1"/>
</dbReference>
<comment type="function">
    <text evidence="7">Functions as a peptidoglycan terminase that cleaves nascent peptidoglycan strands endolytically to terminate their elongation.</text>
</comment>
<keyword evidence="5 7" id="KW-0456">Lyase</keyword>
<keyword evidence="1 7" id="KW-1003">Cell membrane</keyword>
<accession>A0ABV9LUG2</accession>
<dbReference type="NCBIfam" id="TIGR00247">
    <property type="entry name" value="endolytic transglycosylase MltG"/>
    <property type="match status" value="1"/>
</dbReference>
<name>A0ABV9LUG2_9ALTE</name>
<keyword evidence="9" id="KW-1185">Reference proteome</keyword>
<evidence type="ECO:0000313" key="9">
    <source>
        <dbReference type="Proteomes" id="UP001595897"/>
    </source>
</evidence>
<keyword evidence="6 7" id="KW-0961">Cell wall biogenesis/degradation</keyword>
<proteinExistence type="inferred from homology"/>
<dbReference type="EMBL" id="JBHSGU010000002">
    <property type="protein sequence ID" value="MFC4699278.1"/>
    <property type="molecule type" value="Genomic_DNA"/>
</dbReference>
<reference evidence="9" key="1">
    <citation type="journal article" date="2019" name="Int. J. Syst. Evol. Microbiol.">
        <title>The Global Catalogue of Microorganisms (GCM) 10K type strain sequencing project: providing services to taxonomists for standard genome sequencing and annotation.</title>
        <authorList>
            <consortium name="The Broad Institute Genomics Platform"/>
            <consortium name="The Broad Institute Genome Sequencing Center for Infectious Disease"/>
            <person name="Wu L."/>
            <person name="Ma J."/>
        </authorList>
    </citation>
    <scope>NUCLEOTIDE SEQUENCE [LARGE SCALE GENOMIC DNA]</scope>
    <source>
        <strain evidence="9">KACC 12507</strain>
    </source>
</reference>
<organism evidence="8 9">
    <name type="scientific">Glaciecola siphonariae</name>
    <dbReference type="NCBI Taxonomy" id="521012"/>
    <lineage>
        <taxon>Bacteria</taxon>
        <taxon>Pseudomonadati</taxon>
        <taxon>Pseudomonadota</taxon>
        <taxon>Gammaproteobacteria</taxon>
        <taxon>Alteromonadales</taxon>
        <taxon>Alteromonadaceae</taxon>
        <taxon>Glaciecola</taxon>
    </lineage>
</organism>